<evidence type="ECO:0008006" key="9">
    <source>
        <dbReference type="Google" id="ProtNLM"/>
    </source>
</evidence>
<evidence type="ECO:0000256" key="2">
    <source>
        <dbReference type="ARBA" id="ARBA00022692"/>
    </source>
</evidence>
<feature type="region of interest" description="Disordered" evidence="5">
    <location>
        <begin position="1"/>
        <end position="54"/>
    </location>
</feature>
<proteinExistence type="predicted"/>
<comment type="subcellular location">
    <subcellularLocation>
        <location evidence="1">Membrane</location>
        <topology evidence="1">Multi-pass membrane protein</topology>
    </subcellularLocation>
</comment>
<evidence type="ECO:0000256" key="4">
    <source>
        <dbReference type="ARBA" id="ARBA00023136"/>
    </source>
</evidence>
<dbReference type="OrthoDB" id="160146at2"/>
<accession>A0A402ALV8</accession>
<dbReference type="EMBL" id="BIFS01000001">
    <property type="protein sequence ID" value="GCE19980.1"/>
    <property type="molecule type" value="Genomic_DNA"/>
</dbReference>
<feature type="transmembrane region" description="Helical" evidence="6">
    <location>
        <begin position="143"/>
        <end position="167"/>
    </location>
</feature>
<gene>
    <name evidence="7" type="ORF">KDK_37800</name>
</gene>
<protein>
    <recommendedName>
        <fullName evidence="9">DUF4870 domain-containing protein</fullName>
    </recommendedName>
</protein>
<sequence length="194" mass="21888">MQQPYHPLHEGGQQEQYYTTDYAAPQPDPQRYEQQFYTRQPGNQSGATSQPYPPQQPFSAGTPLFSPNFAFISLEPTGESKLVAVLSYVAGWLTGMLLLLFIKQNRFIRFHAMQSLLFFGGYTVFFIAFLNIIHAHIFFLSGFAIFAFVLMHIIAAIGWFVGVIGALSGKYVKLPFVGDWAERFANNNMQGTVK</sequence>
<keyword evidence="3 6" id="KW-1133">Transmembrane helix</keyword>
<evidence type="ECO:0000256" key="5">
    <source>
        <dbReference type="SAM" id="MobiDB-lite"/>
    </source>
</evidence>
<dbReference type="AlphaFoldDB" id="A0A402ALV8"/>
<dbReference type="RefSeq" id="WP_126551746.1">
    <property type="nucleotide sequence ID" value="NZ_BIFS01000001.1"/>
</dbReference>
<keyword evidence="2 6" id="KW-0812">Transmembrane</keyword>
<dbReference type="GO" id="GO:0016020">
    <property type="term" value="C:membrane"/>
    <property type="evidence" value="ECO:0007669"/>
    <property type="project" value="UniProtKB-SubCell"/>
</dbReference>
<feature type="transmembrane region" description="Helical" evidence="6">
    <location>
        <begin position="82"/>
        <end position="102"/>
    </location>
</feature>
<dbReference type="PANTHER" id="PTHR36460:SF1">
    <property type="entry name" value="UPF0132 DOMAIN PROTEIN (AFU_ORTHOLOGUE AFUA_3G10255)"/>
    <property type="match status" value="1"/>
</dbReference>
<feature type="compositionally biased region" description="Polar residues" evidence="5">
    <location>
        <begin position="32"/>
        <end position="50"/>
    </location>
</feature>
<organism evidence="7 8">
    <name type="scientific">Dictyobacter kobayashii</name>
    <dbReference type="NCBI Taxonomy" id="2014872"/>
    <lineage>
        <taxon>Bacteria</taxon>
        <taxon>Bacillati</taxon>
        <taxon>Chloroflexota</taxon>
        <taxon>Ktedonobacteria</taxon>
        <taxon>Ktedonobacterales</taxon>
        <taxon>Dictyobacteraceae</taxon>
        <taxon>Dictyobacter</taxon>
    </lineage>
</organism>
<feature type="transmembrane region" description="Helical" evidence="6">
    <location>
        <begin position="114"/>
        <end position="137"/>
    </location>
</feature>
<keyword evidence="4 6" id="KW-0472">Membrane</keyword>
<keyword evidence="8" id="KW-1185">Reference proteome</keyword>
<evidence type="ECO:0000256" key="1">
    <source>
        <dbReference type="ARBA" id="ARBA00004141"/>
    </source>
</evidence>
<dbReference type="PANTHER" id="PTHR36460">
    <property type="entry name" value="UPF0132 DOMAIN PROTEIN (AFU_ORTHOLOGUE AFUA_3G10255)"/>
    <property type="match status" value="1"/>
</dbReference>
<evidence type="ECO:0000256" key="3">
    <source>
        <dbReference type="ARBA" id="ARBA00022989"/>
    </source>
</evidence>
<evidence type="ECO:0000313" key="8">
    <source>
        <dbReference type="Proteomes" id="UP000287188"/>
    </source>
</evidence>
<name>A0A402ALV8_9CHLR</name>
<evidence type="ECO:0000313" key="7">
    <source>
        <dbReference type="EMBL" id="GCE19980.1"/>
    </source>
</evidence>
<reference evidence="8" key="1">
    <citation type="submission" date="2018-12" db="EMBL/GenBank/DDBJ databases">
        <title>Tengunoibacter tsumagoiensis gen. nov., sp. nov., Dictyobacter kobayashii sp. nov., D. alpinus sp. nov., and D. joshuensis sp. nov. and description of Dictyobacteraceae fam. nov. within the order Ktedonobacterales isolated from Tengu-no-mugimeshi.</title>
        <authorList>
            <person name="Wang C.M."/>
            <person name="Zheng Y."/>
            <person name="Sakai Y."/>
            <person name="Toyoda A."/>
            <person name="Minakuchi Y."/>
            <person name="Abe K."/>
            <person name="Yokota A."/>
            <person name="Yabe S."/>
        </authorList>
    </citation>
    <scope>NUCLEOTIDE SEQUENCE [LARGE SCALE GENOMIC DNA]</scope>
    <source>
        <strain evidence="8">Uno11</strain>
    </source>
</reference>
<comment type="caution">
    <text evidence="7">The sequence shown here is derived from an EMBL/GenBank/DDBJ whole genome shotgun (WGS) entry which is preliminary data.</text>
</comment>
<evidence type="ECO:0000256" key="6">
    <source>
        <dbReference type="SAM" id="Phobius"/>
    </source>
</evidence>
<dbReference type="Proteomes" id="UP000287188">
    <property type="component" value="Unassembled WGS sequence"/>
</dbReference>